<proteinExistence type="predicted"/>
<keyword evidence="4" id="KW-0408">Iron</keyword>
<evidence type="ECO:0000256" key="4">
    <source>
        <dbReference type="ARBA" id="ARBA00023004"/>
    </source>
</evidence>
<comment type="subcellular location">
    <subcellularLocation>
        <location evidence="1">Cytoplasm</location>
    </subcellularLocation>
</comment>
<evidence type="ECO:0000256" key="2">
    <source>
        <dbReference type="ARBA" id="ARBA00022490"/>
    </source>
</evidence>
<sequence length="217" mass="23688">MSATETGFAARPIGEIAASLPGATAIFRRHKLDFCCGGAARLADAAPAAALPDIEAELATLAPETEDAPQATEALIDHILARYHAVHRRELPELARMARRVEAVHRDHPAVPQGLAVLLERMAFEMEAHMMKEEQALFPMMRAGAPTLSVPIGIMRDDHDDHGARLRELEALTNNHLPPEGACTTWRALYNGTAKFASDLVEHIHLENNVLFPRFGG</sequence>
<comment type="caution">
    <text evidence="6">The sequence shown here is derived from an EMBL/GenBank/DDBJ whole genome shotgun (WGS) entry which is preliminary data.</text>
</comment>
<evidence type="ECO:0000256" key="1">
    <source>
        <dbReference type="ARBA" id="ARBA00004496"/>
    </source>
</evidence>
<accession>A0ABS4AS84</accession>
<gene>
    <name evidence="6" type="primary">ytfE</name>
    <name evidence="6" type="ORF">J5Y09_09900</name>
</gene>
<dbReference type="Pfam" id="PF01814">
    <property type="entry name" value="Hemerythrin"/>
    <property type="match status" value="1"/>
</dbReference>
<name>A0ABS4AS84_9PROT</name>
<dbReference type="PANTHER" id="PTHR36438:SF1">
    <property type="entry name" value="IRON-SULFUR CLUSTER REPAIR PROTEIN YTFE"/>
    <property type="match status" value="1"/>
</dbReference>
<keyword evidence="2" id="KW-0963">Cytoplasm</keyword>
<keyword evidence="3" id="KW-0479">Metal-binding</keyword>
<dbReference type="Pfam" id="PF04405">
    <property type="entry name" value="ScdA_N"/>
    <property type="match status" value="1"/>
</dbReference>
<evidence type="ECO:0000259" key="5">
    <source>
        <dbReference type="Pfam" id="PF01814"/>
    </source>
</evidence>
<dbReference type="PANTHER" id="PTHR36438">
    <property type="entry name" value="IRON-SULFUR CLUSTER REPAIR PROTEIN YTFE"/>
    <property type="match status" value="1"/>
</dbReference>
<organism evidence="6 7">
    <name type="scientific">Roseomonas nitratireducens</name>
    <dbReference type="NCBI Taxonomy" id="2820810"/>
    <lineage>
        <taxon>Bacteria</taxon>
        <taxon>Pseudomonadati</taxon>
        <taxon>Pseudomonadota</taxon>
        <taxon>Alphaproteobacteria</taxon>
        <taxon>Acetobacterales</taxon>
        <taxon>Roseomonadaceae</taxon>
        <taxon>Roseomonas</taxon>
    </lineage>
</organism>
<reference evidence="6 7" key="1">
    <citation type="submission" date="2021-03" db="EMBL/GenBank/DDBJ databases">
        <authorList>
            <person name="So Y."/>
        </authorList>
    </citation>
    <scope>NUCLEOTIDE SEQUENCE [LARGE SCALE GENOMIC DNA]</scope>
    <source>
        <strain evidence="6 7">PWR1</strain>
    </source>
</reference>
<evidence type="ECO:0000313" key="6">
    <source>
        <dbReference type="EMBL" id="MBP0464225.1"/>
    </source>
</evidence>
<evidence type="ECO:0000313" key="7">
    <source>
        <dbReference type="Proteomes" id="UP000680815"/>
    </source>
</evidence>
<dbReference type="EMBL" id="JAGIYZ010000008">
    <property type="protein sequence ID" value="MBP0464225.1"/>
    <property type="molecule type" value="Genomic_DNA"/>
</dbReference>
<dbReference type="NCBIfam" id="NF008221">
    <property type="entry name" value="PRK10992.1"/>
    <property type="match status" value="1"/>
</dbReference>
<keyword evidence="7" id="KW-1185">Reference proteome</keyword>
<dbReference type="Gene3D" id="1.20.120.520">
    <property type="entry name" value="nmb1532 protein domain like"/>
    <property type="match status" value="1"/>
</dbReference>
<dbReference type="Proteomes" id="UP000680815">
    <property type="component" value="Unassembled WGS sequence"/>
</dbReference>
<protein>
    <submittedName>
        <fullName evidence="6">Iron-sulfur cluster repair protein YtfE</fullName>
    </submittedName>
</protein>
<dbReference type="RefSeq" id="WP_209351600.1">
    <property type="nucleotide sequence ID" value="NZ_JAGIYZ010000008.1"/>
</dbReference>
<evidence type="ECO:0000256" key="3">
    <source>
        <dbReference type="ARBA" id="ARBA00022723"/>
    </source>
</evidence>
<feature type="domain" description="Hemerythrin-like" evidence="5">
    <location>
        <begin position="76"/>
        <end position="214"/>
    </location>
</feature>
<dbReference type="CDD" id="cd12108">
    <property type="entry name" value="Hr-like"/>
    <property type="match status" value="1"/>
</dbReference>
<dbReference type="InterPro" id="IPR019903">
    <property type="entry name" value="RIC_family"/>
</dbReference>
<dbReference type="NCBIfam" id="TIGR03652">
    <property type="entry name" value="FeS_repair_RIC"/>
    <property type="match status" value="1"/>
</dbReference>
<dbReference type="InterPro" id="IPR012312">
    <property type="entry name" value="Hemerythrin-like"/>
</dbReference>